<evidence type="ECO:0000313" key="10">
    <source>
        <dbReference type="EMBL" id="AAP58500.1"/>
    </source>
</evidence>
<dbReference type="InterPro" id="IPR001036">
    <property type="entry name" value="Acrflvin-R"/>
</dbReference>
<evidence type="ECO:0000256" key="3">
    <source>
        <dbReference type="ARBA" id="ARBA00022448"/>
    </source>
</evidence>
<feature type="transmembrane region" description="Helical" evidence="9">
    <location>
        <begin position="342"/>
        <end position="361"/>
    </location>
</feature>
<feature type="transmembrane region" description="Helical" evidence="9">
    <location>
        <begin position="534"/>
        <end position="553"/>
    </location>
</feature>
<evidence type="ECO:0000256" key="5">
    <source>
        <dbReference type="ARBA" id="ARBA00022519"/>
    </source>
</evidence>
<dbReference type="NCBIfam" id="TIGR00915">
    <property type="entry name" value="2A0602"/>
    <property type="match status" value="1"/>
</dbReference>
<feature type="transmembrane region" description="Helical" evidence="9">
    <location>
        <begin position="472"/>
        <end position="499"/>
    </location>
</feature>
<dbReference type="AlphaFoldDB" id="Q7X364"/>
<keyword evidence="4" id="KW-1003">Cell membrane</keyword>
<dbReference type="SUPFAM" id="SSF82693">
    <property type="entry name" value="Multidrug efflux transporter AcrB pore domain, PN1, PN2, PC1 and PC2 subdomains"/>
    <property type="match status" value="4"/>
</dbReference>
<dbReference type="InterPro" id="IPR004764">
    <property type="entry name" value="MdtF-like"/>
</dbReference>
<dbReference type="Gene3D" id="3.30.70.1430">
    <property type="entry name" value="Multidrug efflux transporter AcrB pore domain"/>
    <property type="match status" value="2"/>
</dbReference>
<name>Q7X364_9BACT</name>
<dbReference type="SUPFAM" id="SSF82714">
    <property type="entry name" value="Multidrug efflux transporter AcrB TolC docking domain, DN and DC subdomains"/>
    <property type="match status" value="2"/>
</dbReference>
<dbReference type="Pfam" id="PF00873">
    <property type="entry name" value="ACR_tran"/>
    <property type="match status" value="1"/>
</dbReference>
<evidence type="ECO:0000256" key="8">
    <source>
        <dbReference type="ARBA" id="ARBA00023136"/>
    </source>
</evidence>
<dbReference type="Gene3D" id="3.30.70.1320">
    <property type="entry name" value="Multidrug efflux transporter AcrB pore domain like"/>
    <property type="match status" value="1"/>
</dbReference>
<keyword evidence="6 9" id="KW-0812">Transmembrane</keyword>
<keyword evidence="5" id="KW-0997">Cell inner membrane</keyword>
<evidence type="ECO:0000256" key="6">
    <source>
        <dbReference type="ARBA" id="ARBA00022692"/>
    </source>
</evidence>
<keyword evidence="7 9" id="KW-1133">Transmembrane helix</keyword>
<proteinExistence type="inferred from homology"/>
<evidence type="ECO:0000256" key="4">
    <source>
        <dbReference type="ARBA" id="ARBA00022475"/>
    </source>
</evidence>
<feature type="transmembrane region" description="Helical" evidence="9">
    <location>
        <begin position="864"/>
        <end position="883"/>
    </location>
</feature>
<dbReference type="FunFam" id="3.30.70.1430:FF:000001">
    <property type="entry name" value="Efflux pump membrane transporter"/>
    <property type="match status" value="1"/>
</dbReference>
<feature type="transmembrane region" description="Helical" evidence="9">
    <location>
        <begin position="368"/>
        <end position="385"/>
    </location>
</feature>
<evidence type="ECO:0000256" key="2">
    <source>
        <dbReference type="ARBA" id="ARBA00010942"/>
    </source>
</evidence>
<feature type="transmembrane region" description="Helical" evidence="9">
    <location>
        <begin position="397"/>
        <end position="418"/>
    </location>
</feature>
<dbReference type="PRINTS" id="PR00702">
    <property type="entry name" value="ACRIFLAVINRP"/>
</dbReference>
<dbReference type="NCBIfam" id="NF000282">
    <property type="entry name" value="RND_permease_1"/>
    <property type="match status" value="1"/>
</dbReference>
<feature type="transmembrane region" description="Helical" evidence="9">
    <location>
        <begin position="439"/>
        <end position="460"/>
    </location>
</feature>
<protein>
    <submittedName>
        <fullName evidence="10">Putative multidrug resistance pump</fullName>
    </submittedName>
</protein>
<comment type="similarity">
    <text evidence="2">Belongs to the resistance-nodulation-cell division (RND) (TC 2.A.6) family.</text>
</comment>
<sequence length="1040" mass="111121">MFVDTFISRPILASVCSLVLILAGAIAIPTMPVAQYPPLAPPVISVSTFYTGADAQAVETAVTTPLEQAINGVEGMLYMTSSSTNSGAASISVVFDVTRDSDIAAVDVQNRVSTALARLPSEVRTNGVTVQKGQTGFVLAAGVYAEKGEYDSLFISNYIDVYVKDALKRVEGVGNVQIFGERRYSMRLWLDPGKLASRALTAGDVVNALREQNIQVAAGAIGQSPSRDNQRFQISVRAAGRLHEAGEFENVIIKAGRGGSLVRMKDIGTVELGAETYGSQLRFQGIDAVGFGVTQLPSANALDVERGVRAELDRLAVHFPPGLKYQVAFNTTQVVAESIREVLITLVEAIALVVLVMFLFLQSWRSTLIPTITIPVSLIGAFAFVKLMDFSINTLTLFGIILATGIVVDDAIVVIENIERHIQEFKTPARKAASDAMREVFGAVIATALVLIAVFVPVAFFPGTTGRLYAQFSMTIAFSVALSAFNALTLTPALSALLLDRGHHGKGAFFSRVERVISGGTNAYVSVLSRLLPLRWVVVLVFVICLGLTWLMYRIVPQAFVPAEDQGYFISIVQAPAGASLQYTGEIARQAEQILLKDPEVLGVFSVMGFSFSGAAPNQGLIFTSLKPFAEREGPEHSAQTVINRVRGQFAGISGANVFPTPPASIPGLGAFGGFEFQVLDQGGTDINALAAATYAMAGAGNQSPRLRGLFTSFTVNDPQISVQIDRDRALALGLPVGEITEALQIYLGSQYVNDFDFNNRAYRVYVQADKAFRSEPGALKQFYVRNRAGEMIPLESVVRLSEATAPQVISHFNLFRSASINGSAAPGYSSGQALQEMQDLAARTLPQGMGYAWSGLSLEESKAGRQSFLIFGLAILLVYLTLSAQYESLVLPFIVLLGVPLAVLGALTAQWARGFANDVYCQIGLVMLIGLAAKNSILIVEFAEQLRHKGATVVEAAVQAARIRLRPILMTSLAFILGVLPLVFASGAGAEARNSVGTAVAGGMLVSTFLNLIFIPVLYVVVQTIRGGGRGQAGTQQAN</sequence>
<dbReference type="Gene3D" id="1.20.1640.10">
    <property type="entry name" value="Multidrug efflux transporter AcrB transmembrane domain"/>
    <property type="match status" value="2"/>
</dbReference>
<feature type="transmembrane region" description="Helical" evidence="9">
    <location>
        <begin position="924"/>
        <end position="944"/>
    </location>
</feature>
<dbReference type="FunFam" id="1.20.1640.10:FF:000001">
    <property type="entry name" value="Efflux pump membrane transporter"/>
    <property type="match status" value="1"/>
</dbReference>
<feature type="transmembrane region" description="Helical" evidence="9">
    <location>
        <begin position="969"/>
        <end position="989"/>
    </location>
</feature>
<keyword evidence="3" id="KW-0813">Transport</keyword>
<evidence type="ECO:0000256" key="1">
    <source>
        <dbReference type="ARBA" id="ARBA00004429"/>
    </source>
</evidence>
<dbReference type="GO" id="GO:0015562">
    <property type="term" value="F:efflux transmembrane transporter activity"/>
    <property type="evidence" value="ECO:0007669"/>
    <property type="project" value="InterPro"/>
</dbReference>
<dbReference type="PANTHER" id="PTHR32063:SF11">
    <property type="entry name" value="CATION OR DRUG EFFLUX SYSTEM PROTEIN"/>
    <property type="match status" value="1"/>
</dbReference>
<evidence type="ECO:0000256" key="7">
    <source>
        <dbReference type="ARBA" id="ARBA00022989"/>
    </source>
</evidence>
<dbReference type="InterPro" id="IPR027463">
    <property type="entry name" value="AcrB_DN_DC_subdom"/>
</dbReference>
<dbReference type="GO" id="GO:0005886">
    <property type="term" value="C:plasma membrane"/>
    <property type="evidence" value="ECO:0007669"/>
    <property type="project" value="UniProtKB-SubCell"/>
</dbReference>
<keyword evidence="8 9" id="KW-0472">Membrane</keyword>
<accession>Q7X364</accession>
<dbReference type="Gene3D" id="3.30.70.1440">
    <property type="entry name" value="Multidrug efflux transporter AcrB pore domain"/>
    <property type="match status" value="1"/>
</dbReference>
<dbReference type="SUPFAM" id="SSF82866">
    <property type="entry name" value="Multidrug efflux transporter AcrB transmembrane domain"/>
    <property type="match status" value="2"/>
</dbReference>
<dbReference type="Gene3D" id="3.30.2090.10">
    <property type="entry name" value="Multidrug efflux transporter AcrB TolC docking domain, DN and DC subdomains"/>
    <property type="match status" value="2"/>
</dbReference>
<dbReference type="EMBL" id="AY281352">
    <property type="protein sequence ID" value="AAP58500.1"/>
    <property type="molecule type" value="Genomic_DNA"/>
</dbReference>
<comment type="subcellular location">
    <subcellularLocation>
        <location evidence="1">Cell inner membrane</location>
        <topology evidence="1">Multi-pass membrane protein</topology>
    </subcellularLocation>
</comment>
<feature type="transmembrane region" description="Helical" evidence="9">
    <location>
        <begin position="890"/>
        <end position="912"/>
    </location>
</feature>
<reference evidence="10" key="1">
    <citation type="journal article" date="2003" name="Mol. Microbiol.">
        <title>Acidobacteria form a coherent but highly diverse group within the bacterial domain: evidence from environmental genomics.</title>
        <authorList>
            <person name="Quaiser A."/>
            <person name="Ochsenreiter T."/>
            <person name="Lanz C."/>
            <person name="Schuster S.C."/>
            <person name="Treusch A.H."/>
            <person name="Eck J."/>
            <person name="Schleper C."/>
        </authorList>
    </citation>
    <scope>NUCLEOTIDE SEQUENCE</scope>
</reference>
<evidence type="ECO:0000256" key="9">
    <source>
        <dbReference type="SAM" id="Phobius"/>
    </source>
</evidence>
<dbReference type="PANTHER" id="PTHR32063">
    <property type="match status" value="1"/>
</dbReference>
<organism evidence="10">
    <name type="scientific">uncultured Acidobacteriota bacterium</name>
    <dbReference type="NCBI Taxonomy" id="171953"/>
    <lineage>
        <taxon>Bacteria</taxon>
        <taxon>Pseudomonadati</taxon>
        <taxon>Acidobacteriota</taxon>
        <taxon>environmental samples</taxon>
    </lineage>
</organism>
<dbReference type="GO" id="GO:0042910">
    <property type="term" value="F:xenobiotic transmembrane transporter activity"/>
    <property type="evidence" value="ECO:0007669"/>
    <property type="project" value="TreeGrafter"/>
</dbReference>
<dbReference type="GO" id="GO:0009636">
    <property type="term" value="P:response to toxic substance"/>
    <property type="evidence" value="ECO:0007669"/>
    <property type="project" value="UniProtKB-ARBA"/>
</dbReference>
<feature type="transmembrane region" description="Helical" evidence="9">
    <location>
        <begin position="1001"/>
        <end position="1023"/>
    </location>
</feature>